<dbReference type="AlphaFoldDB" id="A0A0F9HK07"/>
<protein>
    <submittedName>
        <fullName evidence="1">Uncharacterized protein</fullName>
    </submittedName>
</protein>
<name>A0A0F9HK07_9ZZZZ</name>
<accession>A0A0F9HK07</accession>
<organism evidence="1">
    <name type="scientific">marine sediment metagenome</name>
    <dbReference type="NCBI Taxonomy" id="412755"/>
    <lineage>
        <taxon>unclassified sequences</taxon>
        <taxon>metagenomes</taxon>
        <taxon>ecological metagenomes</taxon>
    </lineage>
</organism>
<gene>
    <name evidence="1" type="ORF">LCGC14_1773610</name>
</gene>
<reference evidence="1" key="1">
    <citation type="journal article" date="2015" name="Nature">
        <title>Complex archaea that bridge the gap between prokaryotes and eukaryotes.</title>
        <authorList>
            <person name="Spang A."/>
            <person name="Saw J.H."/>
            <person name="Jorgensen S.L."/>
            <person name="Zaremba-Niedzwiedzka K."/>
            <person name="Martijn J."/>
            <person name="Lind A.E."/>
            <person name="van Eijk R."/>
            <person name="Schleper C."/>
            <person name="Guy L."/>
            <person name="Ettema T.J."/>
        </authorList>
    </citation>
    <scope>NUCLEOTIDE SEQUENCE</scope>
</reference>
<sequence length="62" mass="7426">MAEWMGWSNQQPKESGLYWWKAKTWYEDWTAIVVTESEKNYGFWKPARIDKGGLKNEKAKNQ</sequence>
<evidence type="ECO:0000313" key="1">
    <source>
        <dbReference type="EMBL" id="KKM03517.1"/>
    </source>
</evidence>
<dbReference type="EMBL" id="LAZR01016663">
    <property type="protein sequence ID" value="KKM03517.1"/>
    <property type="molecule type" value="Genomic_DNA"/>
</dbReference>
<comment type="caution">
    <text evidence="1">The sequence shown here is derived from an EMBL/GenBank/DDBJ whole genome shotgun (WGS) entry which is preliminary data.</text>
</comment>
<proteinExistence type="predicted"/>